<dbReference type="InterPro" id="IPR016518">
    <property type="entry name" value="Alpha-L-fucosidase"/>
</dbReference>
<dbReference type="Pfam" id="PF22124">
    <property type="entry name" value="Glyco_hydro_95_cat"/>
    <property type="match status" value="1"/>
</dbReference>
<dbReference type="GO" id="GO:0005975">
    <property type="term" value="P:carbohydrate metabolic process"/>
    <property type="evidence" value="ECO:0007669"/>
    <property type="project" value="InterPro"/>
</dbReference>
<dbReference type="RefSeq" id="WP_146394015.1">
    <property type="nucleotide sequence ID" value="NZ_SJPJ01000001.1"/>
</dbReference>
<evidence type="ECO:0000259" key="2">
    <source>
        <dbReference type="Pfam" id="PF22124"/>
    </source>
</evidence>
<dbReference type="InterPro" id="IPR054363">
    <property type="entry name" value="GH95_cat"/>
</dbReference>
<dbReference type="PIRSF" id="PIRSF007663">
    <property type="entry name" value="UCP007663"/>
    <property type="match status" value="1"/>
</dbReference>
<keyword evidence="4" id="KW-1185">Reference proteome</keyword>
<organism evidence="3 4">
    <name type="scientific">Novipirellula herctigrandis</name>
    <dbReference type="NCBI Taxonomy" id="2527986"/>
    <lineage>
        <taxon>Bacteria</taxon>
        <taxon>Pseudomonadati</taxon>
        <taxon>Planctomycetota</taxon>
        <taxon>Planctomycetia</taxon>
        <taxon>Pirellulales</taxon>
        <taxon>Pirellulaceae</taxon>
        <taxon>Novipirellula</taxon>
    </lineage>
</organism>
<gene>
    <name evidence="3" type="ORF">CA13_02740</name>
</gene>
<evidence type="ECO:0000313" key="4">
    <source>
        <dbReference type="Proteomes" id="UP000315010"/>
    </source>
</evidence>
<dbReference type="AlphaFoldDB" id="A0A5C5YWG0"/>
<dbReference type="InterPro" id="IPR027414">
    <property type="entry name" value="GH95_N_dom"/>
</dbReference>
<evidence type="ECO:0000313" key="3">
    <source>
        <dbReference type="EMBL" id="TWT78877.1"/>
    </source>
</evidence>
<dbReference type="GO" id="GO:0004560">
    <property type="term" value="F:alpha-L-fucosidase activity"/>
    <property type="evidence" value="ECO:0007669"/>
    <property type="project" value="InterPro"/>
</dbReference>
<dbReference type="PANTHER" id="PTHR31084">
    <property type="entry name" value="ALPHA-L-FUCOSIDASE 2"/>
    <property type="match status" value="1"/>
</dbReference>
<dbReference type="OrthoDB" id="9802600at2"/>
<dbReference type="InterPro" id="IPR012341">
    <property type="entry name" value="6hp_glycosidase-like_sf"/>
</dbReference>
<evidence type="ECO:0000259" key="1">
    <source>
        <dbReference type="Pfam" id="PF14498"/>
    </source>
</evidence>
<dbReference type="EMBL" id="SJPJ01000001">
    <property type="protein sequence ID" value="TWT78877.1"/>
    <property type="molecule type" value="Genomic_DNA"/>
</dbReference>
<sequence length="835" mass="94300">MKTHWAIFAVIAPFLLCVTIRAIDIDPIPLAQRSAVMSLPGMCSTEPASRWESGLVTGNGVMGATVLGQPYDDKVIFNHERLFRPIMHERPLPPVISGALPDVRQMIKQGKTTQALAYWRKVMAENGHPQIINTPSYHPAYTMTVERNNVGDVRDYLRTVDFMTGEAVVRYRTAEGCWLSKTFVSRKDNVIVQLFESPDGLPISVDLSLIDQWHGLSDDKARITVDLSEQWMTARCKYNKTPRGYEGTTRVVCESGTVEQNANHVRCSGATRVLLLTRIMDLDDFDTSQIPVIQASLSQLAADYGLLLERHVKLHRSAMERMTLNLDQSEDRFLSSEELIKKQSESAQIVPAFLQKMFNMGRYALLSSSGGYPPPLTGIWNGSHKPAWSGDFTLDTNVNQQIAGANICALPEALNAYLSLIEEISPTWEINAKNIYGCRGIISGARTAGRENYHTHFGKWPGHCWTAGAAWLIYPLYEYYLVTGDMEFLKKHALPLMEKVVLFHEDFLTEFDEDGNYLFVPSYSPEQLPGHSINAVQNIAAAKQAIRNLIEAYQDLGIEPDRVKHLKGMLTKFPPYLVNDRGAFKEWAYPSYQDGYNHRHMSHSYPIWPAHELTWEEHPKLVNAMRIALELRLPQDHSGHCFAIRALCAARTKYPSLFYQNIYTLMRYDYIQPNLVTRHNPGWCPNTDVLCGLPGVISEALVYSNPSVIELLPAWSSKIPIGSIKGIRCRTQATVDSLNWDLNEKEVTATISSLKDQWVTLYLRQGIKSIEADTEVTTSQQGHIARKVFLQKGRSVRLKVVLDNSVNDYPINTPAFTAEDAAEYHELRTEKNNSY</sequence>
<feature type="domain" description="Glycosyl hydrolase family 95 N-terminal" evidence="1">
    <location>
        <begin position="44"/>
        <end position="278"/>
    </location>
</feature>
<comment type="caution">
    <text evidence="3">The sequence shown here is derived from an EMBL/GenBank/DDBJ whole genome shotgun (WGS) entry which is preliminary data.</text>
</comment>
<dbReference type="SUPFAM" id="SSF48208">
    <property type="entry name" value="Six-hairpin glycosidases"/>
    <property type="match status" value="1"/>
</dbReference>
<dbReference type="Proteomes" id="UP000315010">
    <property type="component" value="Unassembled WGS sequence"/>
</dbReference>
<accession>A0A5C5YWG0</accession>
<dbReference type="Gene3D" id="1.50.10.10">
    <property type="match status" value="1"/>
</dbReference>
<feature type="domain" description="Glycosyl hydrolase family 95 catalytic" evidence="2">
    <location>
        <begin position="304"/>
        <end position="681"/>
    </location>
</feature>
<reference evidence="3 4" key="1">
    <citation type="submission" date="2019-02" db="EMBL/GenBank/DDBJ databases">
        <title>Deep-cultivation of Planctomycetes and their phenomic and genomic characterization uncovers novel biology.</title>
        <authorList>
            <person name="Wiegand S."/>
            <person name="Jogler M."/>
            <person name="Boedeker C."/>
            <person name="Pinto D."/>
            <person name="Vollmers J."/>
            <person name="Rivas-Marin E."/>
            <person name="Kohn T."/>
            <person name="Peeters S.H."/>
            <person name="Heuer A."/>
            <person name="Rast P."/>
            <person name="Oberbeckmann S."/>
            <person name="Bunk B."/>
            <person name="Jeske O."/>
            <person name="Meyerdierks A."/>
            <person name="Storesund J.E."/>
            <person name="Kallscheuer N."/>
            <person name="Luecker S."/>
            <person name="Lage O.M."/>
            <person name="Pohl T."/>
            <person name="Merkel B.J."/>
            <person name="Hornburger P."/>
            <person name="Mueller R.-W."/>
            <person name="Bruemmer F."/>
            <person name="Labrenz M."/>
            <person name="Spormann A.M."/>
            <person name="Op Den Camp H."/>
            <person name="Overmann J."/>
            <person name="Amann R."/>
            <person name="Jetten M.S.M."/>
            <person name="Mascher T."/>
            <person name="Medema M.H."/>
            <person name="Devos D.P."/>
            <person name="Kaster A.-K."/>
            <person name="Ovreas L."/>
            <person name="Rohde M."/>
            <person name="Galperin M.Y."/>
            <person name="Jogler C."/>
        </authorList>
    </citation>
    <scope>NUCLEOTIDE SEQUENCE [LARGE SCALE GENOMIC DNA]</scope>
    <source>
        <strain evidence="3 4">CA13</strain>
    </source>
</reference>
<dbReference type="PANTHER" id="PTHR31084:SF0">
    <property type="entry name" value="ALPHA-L-FUCOSIDASE 2"/>
    <property type="match status" value="1"/>
</dbReference>
<dbReference type="InterPro" id="IPR008928">
    <property type="entry name" value="6-hairpin_glycosidase_sf"/>
</dbReference>
<proteinExistence type="predicted"/>
<name>A0A5C5YWG0_9BACT</name>
<dbReference type="Pfam" id="PF14498">
    <property type="entry name" value="Glyco_hyd_65N_2"/>
    <property type="match status" value="1"/>
</dbReference>
<protein>
    <submittedName>
        <fullName evidence="3">Uncharacterized protein</fullName>
    </submittedName>
</protein>